<reference evidence="2 3" key="1">
    <citation type="submission" date="2019-11" db="EMBL/GenBank/DDBJ databases">
        <title>Pseudooceanicola pacifica sp. nov., isolated from deep-sea sediment of the Pacific Ocean.</title>
        <authorList>
            <person name="Lyu L."/>
        </authorList>
    </citation>
    <scope>NUCLEOTIDE SEQUENCE [LARGE SCALE GENOMIC DNA]</scope>
    <source>
        <strain evidence="2 3">216_PA32_1</strain>
    </source>
</reference>
<sequence>MTSISIGDLAQGYVLRRQNADLKEQMGLLVRELSSGRTADVSRHLSGGYAFLADVERNLGMLETYAAAASEAALFTNGMQDALEVFQAFATNLGSSALSSGASALPEAVANTSHQAAGDFTRMISALNTGVAGRSLFSGVATDTSPLATGPEILNALRTAVTGETTAAGVQAVLDDWFDTPGGGFDTMAYKGASQSLSPFSVARGEAVDLDLRADNGAVRALLKHAATAALAADSSLGLDVGTQAELLTSAGEGLAFGQAGLTEIRADLGYAQSRIEDSETRISSERIGYQIAQADLLAVDPFETATELENVQFQLESLYAVTVRMSRLSLVDFLR</sequence>
<dbReference type="EMBL" id="WNXQ01000001">
    <property type="protein sequence ID" value="MWB76546.1"/>
    <property type="molecule type" value="Genomic_DNA"/>
</dbReference>
<keyword evidence="2" id="KW-0969">Cilium</keyword>
<feature type="domain" description="Flagellin C-terminal" evidence="1">
    <location>
        <begin position="261"/>
        <end position="335"/>
    </location>
</feature>
<evidence type="ECO:0000313" key="3">
    <source>
        <dbReference type="Proteomes" id="UP000443843"/>
    </source>
</evidence>
<gene>
    <name evidence="2" type="ORF">GLS40_00755</name>
</gene>
<keyword evidence="2" id="KW-0282">Flagellum</keyword>
<dbReference type="Proteomes" id="UP000443843">
    <property type="component" value="Unassembled WGS sequence"/>
</dbReference>
<protein>
    <submittedName>
        <fullName evidence="2">Flagellar biosynthesis protein FlgL</fullName>
    </submittedName>
</protein>
<accession>A0A844VXX9</accession>
<dbReference type="Gene3D" id="1.20.1330.10">
    <property type="entry name" value="f41 fragment of flagellin, N-terminal domain"/>
    <property type="match status" value="1"/>
</dbReference>
<comment type="caution">
    <text evidence="2">The sequence shown here is derived from an EMBL/GenBank/DDBJ whole genome shotgun (WGS) entry which is preliminary data.</text>
</comment>
<organism evidence="2 3">
    <name type="scientific">Pseudooceanicola pacificus</name>
    <dbReference type="NCBI Taxonomy" id="2676438"/>
    <lineage>
        <taxon>Bacteria</taxon>
        <taxon>Pseudomonadati</taxon>
        <taxon>Pseudomonadota</taxon>
        <taxon>Alphaproteobacteria</taxon>
        <taxon>Rhodobacterales</taxon>
        <taxon>Paracoccaceae</taxon>
        <taxon>Pseudooceanicola</taxon>
    </lineage>
</organism>
<dbReference type="AlphaFoldDB" id="A0A844VXX9"/>
<name>A0A844VXX9_9RHOB</name>
<dbReference type="InterPro" id="IPR046358">
    <property type="entry name" value="Flagellin_C"/>
</dbReference>
<keyword evidence="3" id="KW-1185">Reference proteome</keyword>
<dbReference type="RefSeq" id="WP_160380691.1">
    <property type="nucleotide sequence ID" value="NZ_WNXQ01000001.1"/>
</dbReference>
<evidence type="ECO:0000259" key="1">
    <source>
        <dbReference type="Pfam" id="PF00700"/>
    </source>
</evidence>
<proteinExistence type="predicted"/>
<keyword evidence="2" id="KW-0966">Cell projection</keyword>
<dbReference type="SUPFAM" id="SSF64518">
    <property type="entry name" value="Phase 1 flagellin"/>
    <property type="match status" value="1"/>
</dbReference>
<evidence type="ECO:0000313" key="2">
    <source>
        <dbReference type="EMBL" id="MWB76546.1"/>
    </source>
</evidence>
<dbReference type="Pfam" id="PF00700">
    <property type="entry name" value="Flagellin_C"/>
    <property type="match status" value="1"/>
</dbReference>